<name>A0A1D7ZVM4_LIMFE</name>
<dbReference type="EMBL" id="CP017151">
    <property type="protein sequence ID" value="AOR73930.1"/>
    <property type="molecule type" value="Genomic_DNA"/>
</dbReference>
<dbReference type="Proteomes" id="UP000094714">
    <property type="component" value="Chromosome"/>
</dbReference>
<dbReference type="PATRIC" id="fig|1613.112.peg.482"/>
<gene>
    <name evidence="1" type="ORF">LACFE_CDS0458</name>
</gene>
<dbReference type="AlphaFoldDB" id="A0A1D7ZVM4"/>
<proteinExistence type="predicted"/>
<evidence type="ECO:0000313" key="2">
    <source>
        <dbReference type="Proteomes" id="UP000094714"/>
    </source>
</evidence>
<sequence>MGGILMTKYRAEIKPLNAAKIGTEAHGYVEFTTEGDNLHIKLEMFDTPANIQHWEHFHGFPDGKDASIPTEAQDVNHDGYIDLPETEPVSGTTMVPLDAAPHEMNIPNDNYPVADATGYYSYEKDVPLAKLEAKFKEVFHDQALALDKRVVYVHGVPAELELPATVAGKLNDKYEQHVTLPIAAGKIKRLD</sequence>
<protein>
    <submittedName>
        <fullName evidence="1">Uncharacterized protein</fullName>
    </submittedName>
</protein>
<accession>A0A1D7ZVM4</accession>
<reference evidence="1 2" key="1">
    <citation type="submission" date="2016-09" db="EMBL/GenBank/DDBJ databases">
        <title>Genome Sequence of the Lactobacillus fermentum strain NCC2970 (CNCM I-5068).</title>
        <authorList>
            <person name="Barretto C."/>
            <person name="Ngom-Bru C."/>
            <person name="Genevaz A."/>
            <person name="Fournier C."/>
            <person name="Moine D."/>
            <person name="Kassam M."/>
            <person name="Iltis A."/>
            <person name="Sagory-Zalkind P."/>
            <person name="Faucherand G."/>
            <person name="Descombes P."/>
            <person name="Duboux S."/>
        </authorList>
    </citation>
    <scope>NUCLEOTIDE SEQUENCE [LARGE SCALE GENOMIC DNA]</scope>
    <source>
        <strain evidence="1 2">NCC2970</strain>
    </source>
</reference>
<organism evidence="1 2">
    <name type="scientific">Limosilactobacillus fermentum</name>
    <name type="common">Lactobacillus fermentum</name>
    <dbReference type="NCBI Taxonomy" id="1613"/>
    <lineage>
        <taxon>Bacteria</taxon>
        <taxon>Bacillati</taxon>
        <taxon>Bacillota</taxon>
        <taxon>Bacilli</taxon>
        <taxon>Lactobacillales</taxon>
        <taxon>Lactobacillaceae</taxon>
        <taxon>Limosilactobacillus</taxon>
    </lineage>
</organism>
<evidence type="ECO:0000313" key="1">
    <source>
        <dbReference type="EMBL" id="AOR73930.1"/>
    </source>
</evidence>